<gene>
    <name evidence="2" type="ORF">HYPSUDRAFT_1068782</name>
</gene>
<accession>A0A0D2PAX4</accession>
<dbReference type="EMBL" id="KN817530">
    <property type="protein sequence ID" value="KJA25701.1"/>
    <property type="molecule type" value="Genomic_DNA"/>
</dbReference>
<evidence type="ECO:0000313" key="2">
    <source>
        <dbReference type="EMBL" id="KJA25701.1"/>
    </source>
</evidence>
<evidence type="ECO:0008006" key="4">
    <source>
        <dbReference type="Google" id="ProtNLM"/>
    </source>
</evidence>
<sequence length="621" mass="69459">MEKSNNTLIGILPRAEYSFRVPDEDNHIHRCLSKRIYRQFPQDSRRPRERPAALCDDWDTSGGEDSNGDMSDEDMESEVEVAFNLHPSTPLQVSRNNDENTMPPQRTYRTRIRSHLASTQSPDRDVVSSEELFSLPSTLWTTPWIEPLSSAEINVENIESLRDSIFDKAQHADHYDNPPMFELAGSSTSHLAENLVDAIKVALQNNNFENILSPSRDFAIMHMRQDGGLSGRVLSVGEGIERETIYLAFDTYRKQSTKWFIPRSDTYSTIATSQSLSPHFDISATRLEALSILGALTGLMLVYGVAPTPLSPALIQFFLHGCDLHSLTPAFIQEWFPRLHRTLMDWNAISSSSGDNIEISCIQDRTEKAHQALGAEMLYRATIGASLPTNPEMAAFIRGFELKCRNGFKLTKLKSLIKGGSQAWITLIYSSVIMGYEDVEQQLSFPATPLSLVAPLNAALRPFQDDDVPLSFRHLVTRFLKGSGIPCPGKFETARAHFNNVALGLDKINHPGFRSHLLVWAVTGTPSIDLTSSDRIKMELCSDDDREYAVSPSDRQALIKEGTICFKTCTRLAKIPVSYIQALAVAAYPSLNDPEVLTFYHAFDHWLLIQLLNAIGGHTII</sequence>
<evidence type="ECO:0000256" key="1">
    <source>
        <dbReference type="SAM" id="MobiDB-lite"/>
    </source>
</evidence>
<proteinExistence type="predicted"/>
<organism evidence="2 3">
    <name type="scientific">Hypholoma sublateritium (strain FD-334 SS-4)</name>
    <dbReference type="NCBI Taxonomy" id="945553"/>
    <lineage>
        <taxon>Eukaryota</taxon>
        <taxon>Fungi</taxon>
        <taxon>Dikarya</taxon>
        <taxon>Basidiomycota</taxon>
        <taxon>Agaricomycotina</taxon>
        <taxon>Agaricomycetes</taxon>
        <taxon>Agaricomycetidae</taxon>
        <taxon>Agaricales</taxon>
        <taxon>Agaricineae</taxon>
        <taxon>Strophariaceae</taxon>
        <taxon>Hypholoma</taxon>
    </lineage>
</organism>
<keyword evidence="3" id="KW-1185">Reference proteome</keyword>
<dbReference type="Proteomes" id="UP000054270">
    <property type="component" value="Unassembled WGS sequence"/>
</dbReference>
<feature type="region of interest" description="Disordered" evidence="1">
    <location>
        <begin position="42"/>
        <end position="78"/>
    </location>
</feature>
<name>A0A0D2PAX4_HYPSF</name>
<dbReference type="AlphaFoldDB" id="A0A0D2PAX4"/>
<evidence type="ECO:0000313" key="3">
    <source>
        <dbReference type="Proteomes" id="UP000054270"/>
    </source>
</evidence>
<feature type="compositionally biased region" description="Acidic residues" evidence="1">
    <location>
        <begin position="66"/>
        <end position="78"/>
    </location>
</feature>
<dbReference type="OrthoDB" id="3214991at2759"/>
<reference evidence="3" key="1">
    <citation type="submission" date="2014-04" db="EMBL/GenBank/DDBJ databases">
        <title>Evolutionary Origins and Diversification of the Mycorrhizal Mutualists.</title>
        <authorList>
            <consortium name="DOE Joint Genome Institute"/>
            <consortium name="Mycorrhizal Genomics Consortium"/>
            <person name="Kohler A."/>
            <person name="Kuo A."/>
            <person name="Nagy L.G."/>
            <person name="Floudas D."/>
            <person name="Copeland A."/>
            <person name="Barry K.W."/>
            <person name="Cichocki N."/>
            <person name="Veneault-Fourrey C."/>
            <person name="LaButti K."/>
            <person name="Lindquist E.A."/>
            <person name="Lipzen A."/>
            <person name="Lundell T."/>
            <person name="Morin E."/>
            <person name="Murat C."/>
            <person name="Riley R."/>
            <person name="Ohm R."/>
            <person name="Sun H."/>
            <person name="Tunlid A."/>
            <person name="Henrissat B."/>
            <person name="Grigoriev I.V."/>
            <person name="Hibbett D.S."/>
            <person name="Martin F."/>
        </authorList>
    </citation>
    <scope>NUCLEOTIDE SEQUENCE [LARGE SCALE GENOMIC DNA]</scope>
    <source>
        <strain evidence="3">FD-334 SS-4</strain>
    </source>
</reference>
<protein>
    <recommendedName>
        <fullName evidence="4">HECT domain-containing protein</fullName>
    </recommendedName>
</protein>